<evidence type="ECO:0000256" key="5">
    <source>
        <dbReference type="ARBA" id="ARBA00022989"/>
    </source>
</evidence>
<keyword evidence="6 7" id="KW-0472">Membrane</keyword>
<keyword evidence="5 7" id="KW-1133">Transmembrane helix</keyword>
<reference evidence="10" key="1">
    <citation type="submission" date="2023-06" db="EMBL/GenBank/DDBJ databases">
        <title>Draft Genome Sequences of Representative Paenibacillus Polymyxa, Bacillus cereus, Fictibacillus sp., and Brevibacillus agri Strains Isolated from Amazonian Dark Earth.</title>
        <authorList>
            <person name="Pellegrinetti T.A."/>
            <person name="Cunha I.C.M."/>
            <person name="Chaves M.G."/>
            <person name="Freitas A.S."/>
            <person name="Silva A.V.R."/>
            <person name="Tsai S.M."/>
            <person name="Mendes L.W."/>
        </authorList>
    </citation>
    <scope>NUCLEOTIDE SEQUENCE</scope>
    <source>
        <strain evidence="10">CENA-BCM004</strain>
    </source>
</reference>
<feature type="transmembrane region" description="Helical" evidence="7">
    <location>
        <begin position="224"/>
        <end position="247"/>
    </location>
</feature>
<keyword evidence="4 7" id="KW-0812">Transmembrane</keyword>
<keyword evidence="11" id="KW-1185">Reference proteome</keyword>
<evidence type="ECO:0000256" key="6">
    <source>
        <dbReference type="ARBA" id="ARBA00023136"/>
    </source>
</evidence>
<feature type="transmembrane region" description="Helical" evidence="7">
    <location>
        <begin position="179"/>
        <end position="204"/>
    </location>
</feature>
<feature type="transmembrane region" description="Helical" evidence="7">
    <location>
        <begin position="100"/>
        <end position="120"/>
    </location>
</feature>
<dbReference type="EMBL" id="JAUHLN010000001">
    <property type="protein sequence ID" value="MDN4072725.1"/>
    <property type="molecule type" value="Genomic_DNA"/>
</dbReference>
<dbReference type="EC" id="3.4.23.-" evidence="10"/>
<evidence type="ECO:0000256" key="7">
    <source>
        <dbReference type="SAM" id="Phobius"/>
    </source>
</evidence>
<evidence type="ECO:0000256" key="1">
    <source>
        <dbReference type="ARBA" id="ARBA00004651"/>
    </source>
</evidence>
<evidence type="ECO:0000256" key="2">
    <source>
        <dbReference type="ARBA" id="ARBA00005801"/>
    </source>
</evidence>
<gene>
    <name evidence="10" type="ORF">QYF49_06720</name>
</gene>
<evidence type="ECO:0000256" key="3">
    <source>
        <dbReference type="ARBA" id="ARBA00022475"/>
    </source>
</evidence>
<name>A0ABT8E492_9BACL</name>
<dbReference type="PANTHER" id="PTHR30487:SF0">
    <property type="entry name" value="PREPILIN LEADER PEPTIDASE_N-METHYLTRANSFERASE-RELATED"/>
    <property type="match status" value="1"/>
</dbReference>
<dbReference type="RefSeq" id="WP_290398821.1">
    <property type="nucleotide sequence ID" value="NZ_JAUHLN010000001.1"/>
</dbReference>
<dbReference type="Pfam" id="PF01478">
    <property type="entry name" value="Peptidase_A24"/>
    <property type="match status" value="1"/>
</dbReference>
<dbReference type="InterPro" id="IPR010627">
    <property type="entry name" value="Prepilin_pept_A24_N"/>
</dbReference>
<evidence type="ECO:0000259" key="8">
    <source>
        <dbReference type="Pfam" id="PF01478"/>
    </source>
</evidence>
<evidence type="ECO:0000259" key="9">
    <source>
        <dbReference type="Pfam" id="PF06750"/>
    </source>
</evidence>
<comment type="caution">
    <text evidence="10">The sequence shown here is derived from an EMBL/GenBank/DDBJ whole genome shotgun (WGS) entry which is preliminary data.</text>
</comment>
<dbReference type="PANTHER" id="PTHR30487">
    <property type="entry name" value="TYPE 4 PREPILIN-LIKE PROTEINS LEADER PEPTIDE-PROCESSING ENZYME"/>
    <property type="match status" value="1"/>
</dbReference>
<feature type="transmembrane region" description="Helical" evidence="7">
    <location>
        <begin position="74"/>
        <end position="94"/>
    </location>
</feature>
<dbReference type="Proteomes" id="UP001168694">
    <property type="component" value="Unassembled WGS sequence"/>
</dbReference>
<keyword evidence="10" id="KW-0378">Hydrolase</keyword>
<comment type="similarity">
    <text evidence="2">Belongs to the peptidase A24 family.</text>
</comment>
<dbReference type="InterPro" id="IPR050882">
    <property type="entry name" value="Prepilin_peptidase/N-MTase"/>
</dbReference>
<dbReference type="GO" id="GO:0016787">
    <property type="term" value="F:hydrolase activity"/>
    <property type="evidence" value="ECO:0007669"/>
    <property type="project" value="UniProtKB-KW"/>
</dbReference>
<feature type="domain" description="Prepilin peptidase A24 N-terminal" evidence="9">
    <location>
        <begin position="11"/>
        <end position="90"/>
    </location>
</feature>
<dbReference type="InterPro" id="IPR000045">
    <property type="entry name" value="Prepilin_IV_endopep_pep"/>
</dbReference>
<dbReference type="Gene3D" id="1.20.120.1220">
    <property type="match status" value="1"/>
</dbReference>
<feature type="transmembrane region" description="Helical" evidence="7">
    <location>
        <begin position="151"/>
        <end position="167"/>
    </location>
</feature>
<organism evidence="10 11">
    <name type="scientific">Fictibacillus terranigra</name>
    <dbReference type="NCBI Taxonomy" id="3058424"/>
    <lineage>
        <taxon>Bacteria</taxon>
        <taxon>Bacillati</taxon>
        <taxon>Bacillota</taxon>
        <taxon>Bacilli</taxon>
        <taxon>Bacillales</taxon>
        <taxon>Fictibacillaceae</taxon>
        <taxon>Fictibacillus</taxon>
    </lineage>
</organism>
<comment type="subcellular location">
    <subcellularLocation>
        <location evidence="1">Cell membrane</location>
        <topology evidence="1">Multi-pass membrane protein</topology>
    </subcellularLocation>
</comment>
<accession>A0ABT8E492</accession>
<feature type="domain" description="Prepilin type IV endopeptidase peptidase" evidence="8">
    <location>
        <begin position="105"/>
        <end position="207"/>
    </location>
</feature>
<feature type="transmembrane region" description="Helical" evidence="7">
    <location>
        <begin position="127"/>
        <end position="145"/>
    </location>
</feature>
<sequence length="251" mass="27793">MELLIVYMAALYGSLLGSFFNVVGLRVPKNESIVHTGSHCTACSRNLNWYELIPIFSWLCQKGKCRGCQTKISALYPVIELSTAFLFMISPLVVGLSKELLVSWCLISLLMIVTVSDIKYMIIPDKVLLFFMPVFIALRIFIPLAPWWDPIAGFALGFGLLFFIAVASKGGMGGGDVKLMGVLGIVLGWKATLLAFILATLFGAVLGTAGLALKLIKRGQPIPFGPYIVLATLVSYFFFHEMIDWYFHFMN</sequence>
<protein>
    <submittedName>
        <fullName evidence="10">A24 family peptidase</fullName>
        <ecNumber evidence="10">3.4.23.-</ecNumber>
    </submittedName>
</protein>
<proteinExistence type="inferred from homology"/>
<dbReference type="Pfam" id="PF06750">
    <property type="entry name" value="A24_N_bact"/>
    <property type="match status" value="1"/>
</dbReference>
<evidence type="ECO:0000256" key="4">
    <source>
        <dbReference type="ARBA" id="ARBA00022692"/>
    </source>
</evidence>
<feature type="transmembrane region" description="Helical" evidence="7">
    <location>
        <begin position="6"/>
        <end position="25"/>
    </location>
</feature>
<keyword evidence="3" id="KW-1003">Cell membrane</keyword>
<evidence type="ECO:0000313" key="10">
    <source>
        <dbReference type="EMBL" id="MDN4072725.1"/>
    </source>
</evidence>
<evidence type="ECO:0000313" key="11">
    <source>
        <dbReference type="Proteomes" id="UP001168694"/>
    </source>
</evidence>